<dbReference type="RefSeq" id="WP_344081324.1">
    <property type="nucleotide sequence ID" value="NZ_BAAALS010000012.1"/>
</dbReference>
<dbReference type="Proteomes" id="UP001500655">
    <property type="component" value="Unassembled WGS sequence"/>
</dbReference>
<comment type="caution">
    <text evidence="1">The sequence shown here is derived from an EMBL/GenBank/DDBJ whole genome shotgun (WGS) entry which is preliminary data.</text>
</comment>
<organism evidence="1 2">
    <name type="scientific">Luedemannella helvata</name>
    <dbReference type="NCBI Taxonomy" id="349315"/>
    <lineage>
        <taxon>Bacteria</taxon>
        <taxon>Bacillati</taxon>
        <taxon>Actinomycetota</taxon>
        <taxon>Actinomycetes</taxon>
        <taxon>Micromonosporales</taxon>
        <taxon>Micromonosporaceae</taxon>
        <taxon>Luedemannella</taxon>
    </lineage>
</organism>
<evidence type="ECO:0000313" key="1">
    <source>
        <dbReference type="EMBL" id="GAA1755286.1"/>
    </source>
</evidence>
<name>A0ABN2KG64_9ACTN</name>
<accession>A0ABN2KG64</accession>
<sequence>MTAVLSRTADPLAPLLDALARMDGPAAAGLTPGVRVHSGHLGWISSTRLVSGDALPGLLDSAARRWGASPHAAAALAWKCYSYWVSLPAVLSFAVARRVPLMTPDAVAARWSPHQPFLTAGMTHVRVAILASDPLAVTPTPEVLVVPDEAALREVLRASLIDAHLTPLLDRIREHVHLGARTLWGSLASGVAHGLSRAADAIPGSTLDAAHDLLDLFDVDDLVTLEPAATGAGLCVRRRTCCLAFTLPEPKVCTGCVIRHP</sequence>
<evidence type="ECO:0000313" key="2">
    <source>
        <dbReference type="Proteomes" id="UP001500655"/>
    </source>
</evidence>
<gene>
    <name evidence="1" type="ORF">GCM10009681_28050</name>
</gene>
<keyword evidence="2" id="KW-1185">Reference proteome</keyword>
<evidence type="ECO:0008006" key="3">
    <source>
        <dbReference type="Google" id="ProtNLM"/>
    </source>
</evidence>
<proteinExistence type="predicted"/>
<dbReference type="EMBL" id="BAAALS010000012">
    <property type="protein sequence ID" value="GAA1755286.1"/>
    <property type="molecule type" value="Genomic_DNA"/>
</dbReference>
<reference evidence="2" key="1">
    <citation type="journal article" date="2019" name="Int. J. Syst. Evol. Microbiol.">
        <title>The Global Catalogue of Microorganisms (GCM) 10K type strain sequencing project: providing services to taxonomists for standard genome sequencing and annotation.</title>
        <authorList>
            <consortium name="The Broad Institute Genomics Platform"/>
            <consortium name="The Broad Institute Genome Sequencing Center for Infectious Disease"/>
            <person name="Wu L."/>
            <person name="Ma J."/>
        </authorList>
    </citation>
    <scope>NUCLEOTIDE SEQUENCE [LARGE SCALE GENOMIC DNA]</scope>
    <source>
        <strain evidence="2">JCM 13249</strain>
    </source>
</reference>
<protein>
    <recommendedName>
        <fullName evidence="3">Aerobactin siderophore biosynthesis IucA/IucC-like C-terminal domain-containing protein</fullName>
    </recommendedName>
</protein>